<organism evidence="1 2">
    <name type="scientific">Pluteus cervinus</name>
    <dbReference type="NCBI Taxonomy" id="181527"/>
    <lineage>
        <taxon>Eukaryota</taxon>
        <taxon>Fungi</taxon>
        <taxon>Dikarya</taxon>
        <taxon>Basidiomycota</taxon>
        <taxon>Agaricomycotina</taxon>
        <taxon>Agaricomycetes</taxon>
        <taxon>Agaricomycetidae</taxon>
        <taxon>Agaricales</taxon>
        <taxon>Pluteineae</taxon>
        <taxon>Pluteaceae</taxon>
        <taxon>Pluteus</taxon>
    </lineage>
</organism>
<name>A0ACD3AHJ0_9AGAR</name>
<sequence length="548" mass="62574">MLSNMSTSTQLQLPVGLDDLPYEIIDQIFFGAVDLSQEYFNLARVSRQLNSLFIPRFFAHHKILDPTQVFTARVHCSPLASEKKGRRVDVLAGLELAFDINQVEDFTCVIVSNGYDDLPATLRQYKRLVRVMERLDFVGKVTISLEVKNHFDIGGTELAEGGVEWRNTLERLLNLILEKGCETMQVEGGSFPPRYLSVGQNRNKLLSRTSNFRRVKGLVPALLDISGVRRKHGRDSTPPLDPILLKQSARHAMQLKHLLLSSKMLLLPPCSYWTYPVLASPTLTSLTLTEVDFAAGVWENVLSWLIYPLRQNLLELVISNCFNVPTGPLIDFIIQLEVLTHLRLCNPISDTRRYQLPKNVVPLPKLVSLNSHPDWINLLCPPSLPRPKLRTLGLILVEPDPFDFGACRHILNPIVSNPAFLRKPFNPTVHVILYLNRLRYTALDFRKDLERYTDPANRIGCDVHDHVTGLVMRGRALPNPAEESHLICQFLGWWKNLRTVEFVFWSGEIRDQWKEVWMSGISTLLSNAKIYCPSVQEFTIFEKVYPVY</sequence>
<evidence type="ECO:0000313" key="1">
    <source>
        <dbReference type="EMBL" id="TFK64829.1"/>
    </source>
</evidence>
<gene>
    <name evidence="1" type="ORF">BDN72DRAFT_250716</name>
</gene>
<evidence type="ECO:0000313" key="2">
    <source>
        <dbReference type="Proteomes" id="UP000308600"/>
    </source>
</evidence>
<protein>
    <submittedName>
        <fullName evidence="1">Uncharacterized protein</fullName>
    </submittedName>
</protein>
<dbReference type="EMBL" id="ML208459">
    <property type="protein sequence ID" value="TFK64829.1"/>
    <property type="molecule type" value="Genomic_DNA"/>
</dbReference>
<keyword evidence="2" id="KW-1185">Reference proteome</keyword>
<accession>A0ACD3AHJ0</accession>
<proteinExistence type="predicted"/>
<dbReference type="Proteomes" id="UP000308600">
    <property type="component" value="Unassembled WGS sequence"/>
</dbReference>
<reference evidence="1 2" key="1">
    <citation type="journal article" date="2019" name="Nat. Ecol. Evol.">
        <title>Megaphylogeny resolves global patterns of mushroom evolution.</title>
        <authorList>
            <person name="Varga T."/>
            <person name="Krizsan K."/>
            <person name="Foldi C."/>
            <person name="Dima B."/>
            <person name="Sanchez-Garcia M."/>
            <person name="Sanchez-Ramirez S."/>
            <person name="Szollosi G.J."/>
            <person name="Szarkandi J.G."/>
            <person name="Papp V."/>
            <person name="Albert L."/>
            <person name="Andreopoulos W."/>
            <person name="Angelini C."/>
            <person name="Antonin V."/>
            <person name="Barry K.W."/>
            <person name="Bougher N.L."/>
            <person name="Buchanan P."/>
            <person name="Buyck B."/>
            <person name="Bense V."/>
            <person name="Catcheside P."/>
            <person name="Chovatia M."/>
            <person name="Cooper J."/>
            <person name="Damon W."/>
            <person name="Desjardin D."/>
            <person name="Finy P."/>
            <person name="Geml J."/>
            <person name="Haridas S."/>
            <person name="Hughes K."/>
            <person name="Justo A."/>
            <person name="Karasinski D."/>
            <person name="Kautmanova I."/>
            <person name="Kiss B."/>
            <person name="Kocsube S."/>
            <person name="Kotiranta H."/>
            <person name="LaButti K.M."/>
            <person name="Lechner B.E."/>
            <person name="Liimatainen K."/>
            <person name="Lipzen A."/>
            <person name="Lukacs Z."/>
            <person name="Mihaltcheva S."/>
            <person name="Morgado L.N."/>
            <person name="Niskanen T."/>
            <person name="Noordeloos M.E."/>
            <person name="Ohm R.A."/>
            <person name="Ortiz-Santana B."/>
            <person name="Ovrebo C."/>
            <person name="Racz N."/>
            <person name="Riley R."/>
            <person name="Savchenko A."/>
            <person name="Shiryaev A."/>
            <person name="Soop K."/>
            <person name="Spirin V."/>
            <person name="Szebenyi C."/>
            <person name="Tomsovsky M."/>
            <person name="Tulloss R.E."/>
            <person name="Uehling J."/>
            <person name="Grigoriev I.V."/>
            <person name="Vagvolgyi C."/>
            <person name="Papp T."/>
            <person name="Martin F.M."/>
            <person name="Miettinen O."/>
            <person name="Hibbett D.S."/>
            <person name="Nagy L.G."/>
        </authorList>
    </citation>
    <scope>NUCLEOTIDE SEQUENCE [LARGE SCALE GENOMIC DNA]</scope>
    <source>
        <strain evidence="1 2">NL-1719</strain>
    </source>
</reference>